<keyword evidence="1" id="KW-0472">Membrane</keyword>
<dbReference type="EMBL" id="LBRB01000021">
    <property type="protein sequence ID" value="KKP88117.1"/>
    <property type="molecule type" value="Genomic_DNA"/>
</dbReference>
<comment type="caution">
    <text evidence="2">The sequence shown here is derived from an EMBL/GenBank/DDBJ whole genome shotgun (WGS) entry which is preliminary data.</text>
</comment>
<evidence type="ECO:0000256" key="1">
    <source>
        <dbReference type="SAM" id="Phobius"/>
    </source>
</evidence>
<dbReference type="STRING" id="1618333.UR93_C0021G0004"/>
<gene>
    <name evidence="2" type="ORF">UR93_C0021G0004</name>
</gene>
<sequence>MHIWFRVLWWYNRTNMGGIKRFFGSRIVIVFLAVIVLEIVTVFLIQTGRFDFILNKNSLNNPKFKEINGTIYNDLSQIEKNTTSWVEAKIDWQDLEPGLDKYDWSVIDNIVQKSGNRAILLTIKIKHDRLTLCAESEKKECPPRNEQEFINFISSLFEHTYGKVLFFQIGDQLGKENWQEDWKNYLSLIKKIDAIKGARIIVSSQIPLSSWQDNDKFLVSGIGFQVIKIKADKSSAEVAENIVKFKKALKEKANSLPVWSSLDHSEVVLAQTDNLNIEALKKSILLLSNEVEKIFFQQEVLAKVDDLSLFSKMSSVNIVNFGDKKVEAYEIISKNYSKPIYLVWFENNNLNITLNIDPAYYNFYDFKGGKVELEGKKISADSNGLLMLPI</sequence>
<feature type="transmembrane region" description="Helical" evidence="1">
    <location>
        <begin position="23"/>
        <end position="45"/>
    </location>
</feature>
<evidence type="ECO:0008006" key="4">
    <source>
        <dbReference type="Google" id="ProtNLM"/>
    </source>
</evidence>
<keyword evidence="1" id="KW-1133">Transmembrane helix</keyword>
<organism evidence="2 3">
    <name type="scientific">Berkelbacteria bacterium GW2011_GWA2_35_9</name>
    <dbReference type="NCBI Taxonomy" id="1618333"/>
    <lineage>
        <taxon>Bacteria</taxon>
        <taxon>Candidatus Berkelbacteria</taxon>
    </lineage>
</organism>
<name>A0A0G0G8V2_9BACT</name>
<evidence type="ECO:0000313" key="3">
    <source>
        <dbReference type="Proteomes" id="UP000034316"/>
    </source>
</evidence>
<protein>
    <recommendedName>
        <fullName evidence="4">Glycoside hydrolase family 42 N-terminal domain-containing protein</fullName>
    </recommendedName>
</protein>
<dbReference type="InterPro" id="IPR017853">
    <property type="entry name" value="GH"/>
</dbReference>
<evidence type="ECO:0000313" key="2">
    <source>
        <dbReference type="EMBL" id="KKP88117.1"/>
    </source>
</evidence>
<keyword evidence="1" id="KW-0812">Transmembrane</keyword>
<proteinExistence type="predicted"/>
<accession>A0A0G0G8V2</accession>
<dbReference type="Proteomes" id="UP000034316">
    <property type="component" value="Unassembled WGS sequence"/>
</dbReference>
<dbReference type="AlphaFoldDB" id="A0A0G0G8V2"/>
<reference evidence="2 3" key="1">
    <citation type="journal article" date="2015" name="Nature">
        <title>rRNA introns, odd ribosomes, and small enigmatic genomes across a large radiation of phyla.</title>
        <authorList>
            <person name="Brown C.T."/>
            <person name="Hug L.A."/>
            <person name="Thomas B.C."/>
            <person name="Sharon I."/>
            <person name="Castelle C.J."/>
            <person name="Singh A."/>
            <person name="Wilkins M.J."/>
            <person name="Williams K.H."/>
            <person name="Banfield J.F."/>
        </authorList>
    </citation>
    <scope>NUCLEOTIDE SEQUENCE [LARGE SCALE GENOMIC DNA]</scope>
</reference>
<dbReference type="SUPFAM" id="SSF51445">
    <property type="entry name" value="(Trans)glycosidases"/>
    <property type="match status" value="1"/>
</dbReference>